<gene>
    <name evidence="10" type="primary">gluP</name>
    <name evidence="10" type="ORF">GD597_05330</name>
</gene>
<evidence type="ECO:0000259" key="9">
    <source>
        <dbReference type="PROSITE" id="PS50850"/>
    </source>
</evidence>
<dbReference type="GO" id="GO:1904659">
    <property type="term" value="P:D-glucose transmembrane transport"/>
    <property type="evidence" value="ECO:0007669"/>
    <property type="project" value="InterPro"/>
</dbReference>
<evidence type="ECO:0000256" key="4">
    <source>
        <dbReference type="ARBA" id="ARBA00022475"/>
    </source>
</evidence>
<keyword evidence="11" id="KW-1185">Reference proteome</keyword>
<dbReference type="EMBL" id="WHPF01000003">
    <property type="protein sequence ID" value="NNV54877.1"/>
    <property type="molecule type" value="Genomic_DNA"/>
</dbReference>
<dbReference type="PANTHER" id="PTHR43702">
    <property type="entry name" value="L-FUCOSE-PROTON SYMPORTER"/>
    <property type="match status" value="1"/>
</dbReference>
<evidence type="ECO:0000313" key="10">
    <source>
        <dbReference type="EMBL" id="NNV54877.1"/>
    </source>
</evidence>
<evidence type="ECO:0000313" key="11">
    <source>
        <dbReference type="Proteomes" id="UP000598971"/>
    </source>
</evidence>
<feature type="transmembrane region" description="Helical" evidence="8">
    <location>
        <begin position="77"/>
        <end position="94"/>
    </location>
</feature>
<feature type="transmembrane region" description="Helical" evidence="8">
    <location>
        <begin position="100"/>
        <end position="117"/>
    </location>
</feature>
<feature type="transmembrane region" description="Helical" evidence="8">
    <location>
        <begin position="329"/>
        <end position="350"/>
    </location>
</feature>
<comment type="similarity">
    <text evidence="3">Belongs to the major facilitator superfamily. FHS transporter (TC 2.A.1.7) family.</text>
</comment>
<dbReference type="GO" id="GO:0055056">
    <property type="term" value="F:D-glucose transmembrane transporter activity"/>
    <property type="evidence" value="ECO:0007669"/>
    <property type="project" value="InterPro"/>
</dbReference>
<dbReference type="InterPro" id="IPR011701">
    <property type="entry name" value="MFS"/>
</dbReference>
<evidence type="ECO:0000256" key="3">
    <source>
        <dbReference type="ARBA" id="ARBA00009120"/>
    </source>
</evidence>
<feature type="domain" description="Major facilitator superfamily (MFS) profile" evidence="9">
    <location>
        <begin position="1"/>
        <end position="217"/>
    </location>
</feature>
<dbReference type="Proteomes" id="UP000598971">
    <property type="component" value="Unassembled WGS sequence"/>
</dbReference>
<evidence type="ECO:0000256" key="7">
    <source>
        <dbReference type="ARBA" id="ARBA00023136"/>
    </source>
</evidence>
<keyword evidence="5 8" id="KW-0812">Transmembrane</keyword>
<dbReference type="SUPFAM" id="SSF103473">
    <property type="entry name" value="MFS general substrate transporter"/>
    <property type="match status" value="1"/>
</dbReference>
<keyword evidence="6 8" id="KW-1133">Transmembrane helix</keyword>
<reference evidence="10" key="1">
    <citation type="submission" date="2019-10" db="EMBL/GenBank/DDBJ databases">
        <title>Draft genome sequence of Panacibacter sp. KCS-6.</title>
        <authorList>
            <person name="Yim K.J."/>
        </authorList>
    </citation>
    <scope>NUCLEOTIDE SEQUENCE</scope>
    <source>
        <strain evidence="10">KCS-6</strain>
    </source>
</reference>
<feature type="transmembrane region" description="Helical" evidence="8">
    <location>
        <begin position="362"/>
        <end position="382"/>
    </location>
</feature>
<dbReference type="InterPro" id="IPR020846">
    <property type="entry name" value="MFS_dom"/>
</dbReference>
<evidence type="ECO:0000256" key="8">
    <source>
        <dbReference type="SAM" id="Phobius"/>
    </source>
</evidence>
<evidence type="ECO:0000256" key="1">
    <source>
        <dbReference type="ARBA" id="ARBA00003321"/>
    </source>
</evidence>
<dbReference type="Gene3D" id="1.20.1250.20">
    <property type="entry name" value="MFS general substrate transporter like domains"/>
    <property type="match status" value="2"/>
</dbReference>
<dbReference type="PROSITE" id="PS50850">
    <property type="entry name" value="MFS"/>
    <property type="match status" value="1"/>
</dbReference>
<dbReference type="CDD" id="cd17394">
    <property type="entry name" value="MFS_FucP_like"/>
    <property type="match status" value="1"/>
</dbReference>
<feature type="transmembrane region" description="Helical" evidence="8">
    <location>
        <begin position="388"/>
        <end position="409"/>
    </location>
</feature>
<accession>A0A8J8FDZ9</accession>
<feature type="transmembrane region" description="Helical" evidence="8">
    <location>
        <begin position="194"/>
        <end position="212"/>
    </location>
</feature>
<dbReference type="InterPro" id="IPR050375">
    <property type="entry name" value="MFS_TsgA-like"/>
</dbReference>
<comment type="caution">
    <text evidence="10">The sequence shown here is derived from an EMBL/GenBank/DDBJ whole genome shotgun (WGS) entry which is preliminary data.</text>
</comment>
<keyword evidence="4" id="KW-1003">Cell membrane</keyword>
<dbReference type="Pfam" id="PF07690">
    <property type="entry name" value="MFS_1"/>
    <property type="match status" value="1"/>
</dbReference>
<feature type="transmembrane region" description="Helical" evidence="8">
    <location>
        <begin position="280"/>
        <end position="300"/>
    </location>
</feature>
<feature type="transmembrane region" description="Helical" evidence="8">
    <location>
        <begin position="232"/>
        <end position="249"/>
    </location>
</feature>
<evidence type="ECO:0000256" key="5">
    <source>
        <dbReference type="ARBA" id="ARBA00022692"/>
    </source>
</evidence>
<evidence type="ECO:0000256" key="2">
    <source>
        <dbReference type="ARBA" id="ARBA00004429"/>
    </source>
</evidence>
<sequence length="415" mass="45232">MNHQRKYFLPLLMIGLLFGVFGFAAWLNSLLIPYFQITLQLNNVQTTLVTFSFFIAYVVMALPSSWVLKKIGFKKGIFLGLVIMAIGTVLFIPAAYTRAYWLFLCGLFLMGTGQALLQTAANPYVTILGPIESAGQRNSIMGVFNKLAGIVSQRLLGPILLLNADAIMNSITTMGDAEKIAALNSMSLRVVNPYIVITILLLVMAVIMWVVALPEVHEEETNAEATGVAHTSIWMFPNLILGVLALFCAEGTESITSYYIIPYGQSMGFATADAQVFVDYIIYAMLAGYVAGIVLIPTYIKQAKALAACAFLGICFSLGAIFTSGFTSVLFVIAMGFCNALNWPCIWPLALDGVGKFTKTAAAFLIMAIAGDAIFPILYAQLNTQLGPHAGIVLLMALYITILFYAAIWHKKKVW</sequence>
<dbReference type="InterPro" id="IPR005964">
    <property type="entry name" value="Glc/Gal_transptr_bac"/>
</dbReference>
<dbReference type="AlphaFoldDB" id="A0A8J8FDZ9"/>
<dbReference type="GO" id="GO:0005886">
    <property type="term" value="C:plasma membrane"/>
    <property type="evidence" value="ECO:0007669"/>
    <property type="project" value="UniProtKB-SubCell"/>
</dbReference>
<evidence type="ECO:0000256" key="6">
    <source>
        <dbReference type="ARBA" id="ARBA00022989"/>
    </source>
</evidence>
<protein>
    <submittedName>
        <fullName evidence="10">Glucose/galactose MFS transporter</fullName>
    </submittedName>
</protein>
<feature type="transmembrane region" description="Helical" evidence="8">
    <location>
        <begin position="47"/>
        <end position="68"/>
    </location>
</feature>
<dbReference type="RefSeq" id="WP_171606792.1">
    <property type="nucleotide sequence ID" value="NZ_WHPF01000003.1"/>
</dbReference>
<dbReference type="NCBIfam" id="TIGR01272">
    <property type="entry name" value="gluP"/>
    <property type="match status" value="1"/>
</dbReference>
<proteinExistence type="inferred from homology"/>
<organism evidence="10 11">
    <name type="scientific">Limnovirga soli</name>
    <dbReference type="NCBI Taxonomy" id="2656915"/>
    <lineage>
        <taxon>Bacteria</taxon>
        <taxon>Pseudomonadati</taxon>
        <taxon>Bacteroidota</taxon>
        <taxon>Chitinophagia</taxon>
        <taxon>Chitinophagales</taxon>
        <taxon>Chitinophagaceae</taxon>
        <taxon>Limnovirga</taxon>
    </lineage>
</organism>
<name>A0A8J8FDZ9_9BACT</name>
<feature type="transmembrane region" description="Helical" evidence="8">
    <location>
        <begin position="7"/>
        <end position="27"/>
    </location>
</feature>
<comment type="function">
    <text evidence="1">Intake of glucose and galactose.</text>
</comment>
<keyword evidence="7 8" id="KW-0472">Membrane</keyword>
<dbReference type="PANTHER" id="PTHR43702:SF12">
    <property type="entry name" value="N-ACETYL GLUCOSAMINE TRANSPORTER NAGP"/>
    <property type="match status" value="1"/>
</dbReference>
<feature type="transmembrane region" description="Helical" evidence="8">
    <location>
        <begin position="305"/>
        <end position="323"/>
    </location>
</feature>
<dbReference type="InterPro" id="IPR036259">
    <property type="entry name" value="MFS_trans_sf"/>
</dbReference>
<dbReference type="GO" id="GO:0005354">
    <property type="term" value="F:galactose transmembrane transporter activity"/>
    <property type="evidence" value="ECO:0007669"/>
    <property type="project" value="InterPro"/>
</dbReference>
<comment type="subcellular location">
    <subcellularLocation>
        <location evidence="2">Cell inner membrane</location>
        <topology evidence="2">Multi-pass membrane protein</topology>
    </subcellularLocation>
</comment>